<keyword evidence="3" id="KW-0862">Zinc</keyword>
<dbReference type="Pfam" id="PF05253">
    <property type="entry name" value="zf-U11-48K"/>
    <property type="match status" value="1"/>
</dbReference>
<dbReference type="AlphaFoldDB" id="A0A7T8KH30"/>
<evidence type="ECO:0000256" key="1">
    <source>
        <dbReference type="ARBA" id="ARBA00022723"/>
    </source>
</evidence>
<proteinExistence type="predicted"/>
<name>A0A7T8KH30_CALRO</name>
<evidence type="ECO:0000256" key="4">
    <source>
        <dbReference type="SAM" id="MobiDB-lite"/>
    </source>
</evidence>
<organism evidence="6 7">
    <name type="scientific">Caligus rogercresseyi</name>
    <name type="common">Sea louse</name>
    <dbReference type="NCBI Taxonomy" id="217165"/>
    <lineage>
        <taxon>Eukaryota</taxon>
        <taxon>Metazoa</taxon>
        <taxon>Ecdysozoa</taxon>
        <taxon>Arthropoda</taxon>
        <taxon>Crustacea</taxon>
        <taxon>Multicrustacea</taxon>
        <taxon>Hexanauplia</taxon>
        <taxon>Copepoda</taxon>
        <taxon>Siphonostomatoida</taxon>
        <taxon>Caligidae</taxon>
        <taxon>Caligus</taxon>
    </lineage>
</organism>
<reference evidence="7" key="1">
    <citation type="submission" date="2021-01" db="EMBL/GenBank/DDBJ databases">
        <title>Caligus Genome Assembly.</title>
        <authorList>
            <person name="Gallardo-Escarate C."/>
        </authorList>
    </citation>
    <scope>NUCLEOTIDE SEQUENCE [LARGE SCALE GENOMIC DNA]</scope>
</reference>
<gene>
    <name evidence="6" type="ORF">FKW44_000092</name>
</gene>
<evidence type="ECO:0000313" key="6">
    <source>
        <dbReference type="EMBL" id="QQP55673.1"/>
    </source>
</evidence>
<dbReference type="GO" id="GO:0008270">
    <property type="term" value="F:zinc ion binding"/>
    <property type="evidence" value="ECO:0007669"/>
    <property type="project" value="UniProtKB-KW"/>
</dbReference>
<keyword evidence="1" id="KW-0479">Metal-binding</keyword>
<dbReference type="OrthoDB" id="6362133at2759"/>
<dbReference type="EMBL" id="CP045890">
    <property type="protein sequence ID" value="QQP55673.1"/>
    <property type="molecule type" value="Genomic_DNA"/>
</dbReference>
<feature type="domain" description="CHHC U11-48K-type" evidence="5">
    <location>
        <begin position="47"/>
        <end position="74"/>
    </location>
</feature>
<evidence type="ECO:0000256" key="3">
    <source>
        <dbReference type="ARBA" id="ARBA00022833"/>
    </source>
</evidence>
<dbReference type="Proteomes" id="UP000595437">
    <property type="component" value="Chromosome 1"/>
</dbReference>
<keyword evidence="2" id="KW-0863">Zinc-finger</keyword>
<evidence type="ECO:0000256" key="2">
    <source>
        <dbReference type="ARBA" id="ARBA00022771"/>
    </source>
</evidence>
<feature type="region of interest" description="Disordered" evidence="4">
    <location>
        <begin position="1"/>
        <end position="20"/>
    </location>
</feature>
<sequence length="174" mass="19791">MSRKWNKKNPSSKARHGSTRPRIYHRILPERFALHLTRCRKAAALDMVFCPFDSTHHVRSAQLQEHLTTCSGANALREPQRAPAVIPNWKKAQAVETAPQVEMEDWNEDEDDVGVTYNPVDKLLAAPNIILNPQGLTKTQKRAFRANQRHFANSGETGAERFDSMWVPPIAEQK</sequence>
<accession>A0A7T8KH30</accession>
<evidence type="ECO:0000313" key="7">
    <source>
        <dbReference type="Proteomes" id="UP000595437"/>
    </source>
</evidence>
<protein>
    <submittedName>
        <fullName evidence="6">Gametocyte-specific factor 1</fullName>
    </submittedName>
</protein>
<evidence type="ECO:0000259" key="5">
    <source>
        <dbReference type="PROSITE" id="PS51800"/>
    </source>
</evidence>
<dbReference type="InterPro" id="IPR022776">
    <property type="entry name" value="TRM13/UPF0224_CHHC_Znf_dom"/>
</dbReference>
<dbReference type="PROSITE" id="PS51800">
    <property type="entry name" value="ZF_CHHC_U11_48K"/>
    <property type="match status" value="1"/>
</dbReference>
<keyword evidence="7" id="KW-1185">Reference proteome</keyword>